<evidence type="ECO:0000313" key="9">
    <source>
        <dbReference type="Proteomes" id="UP001329915"/>
    </source>
</evidence>
<feature type="binding site" evidence="6">
    <location>
        <position position="210"/>
    </location>
    <ligand>
        <name>FAD</name>
        <dbReference type="ChEBI" id="CHEBI:57692"/>
    </ligand>
</feature>
<keyword evidence="4 6" id="KW-0274">FAD</keyword>
<dbReference type="InterPro" id="IPR014731">
    <property type="entry name" value="ETF_asu_C"/>
</dbReference>
<dbReference type="InterPro" id="IPR014730">
    <property type="entry name" value="ETF_a/b_N"/>
</dbReference>
<organism evidence="8 9">
    <name type="scientific">Metallumcola ferriviriculae</name>
    <dbReference type="NCBI Taxonomy" id="3039180"/>
    <lineage>
        <taxon>Bacteria</taxon>
        <taxon>Bacillati</taxon>
        <taxon>Bacillota</taxon>
        <taxon>Clostridia</taxon>
        <taxon>Neomoorellales</taxon>
        <taxon>Desulfitibacteraceae</taxon>
        <taxon>Metallumcola</taxon>
    </lineage>
</organism>
<dbReference type="InterPro" id="IPR014729">
    <property type="entry name" value="Rossmann-like_a/b/a_fold"/>
</dbReference>
<dbReference type="InterPro" id="IPR001308">
    <property type="entry name" value="ETF_a/FixB"/>
</dbReference>
<keyword evidence="3" id="KW-0285">Flavoprotein</keyword>
<sequence length="321" mass="34296">MAIWVIAEQRDGELKKVSLEMLSKGQELAEELGTELEAVLIGDEIEGLADSLAAYGAAKVYVAEDEELGTYSSEGYSQVISELIEENEPDAVFFGHTAFGKDLAPRVAQKAGAGMVSDITAVEVEADQLVFTRPIYAGKAFTKSKVLSKPVVATFRPNVQDLGEAAETSANIETVDVDLADIRAKVKEVKQQSGGRVLLTEADIIVSGGRGMKGPENFDILEQMADVLGAAVGASRAAVDAGWREHQYQVGQTGKTVSPTLYIACGISGAIQHLAGMSSSKYIAAINKDEEANIFNMADYGIVNDLFKVVPVLTEEFKKVV</sequence>
<dbReference type="PANTHER" id="PTHR43153:SF1">
    <property type="entry name" value="ELECTRON TRANSFER FLAVOPROTEIN SUBUNIT ALPHA, MITOCHONDRIAL"/>
    <property type="match status" value="1"/>
</dbReference>
<gene>
    <name evidence="8" type="ORF">MFMK1_001873</name>
</gene>
<dbReference type="Pfam" id="PF00766">
    <property type="entry name" value="ETF_alpha"/>
    <property type="match status" value="1"/>
</dbReference>
<dbReference type="KEGG" id="dbc:MFMK1_001873"/>
<evidence type="ECO:0000256" key="2">
    <source>
        <dbReference type="ARBA" id="ARBA00022448"/>
    </source>
</evidence>
<dbReference type="AlphaFoldDB" id="A0AAU0UNW3"/>
<dbReference type="GO" id="GO:0050660">
    <property type="term" value="F:flavin adenine dinucleotide binding"/>
    <property type="evidence" value="ECO:0007669"/>
    <property type="project" value="InterPro"/>
</dbReference>
<dbReference type="Pfam" id="PF01012">
    <property type="entry name" value="ETF"/>
    <property type="match status" value="1"/>
</dbReference>
<accession>A0AAU0UNW3</accession>
<dbReference type="Proteomes" id="UP001329915">
    <property type="component" value="Chromosome"/>
</dbReference>
<keyword evidence="9" id="KW-1185">Reference proteome</keyword>
<dbReference type="PIRSF" id="PIRSF000089">
    <property type="entry name" value="Electra_flavoP_a"/>
    <property type="match status" value="1"/>
</dbReference>
<dbReference type="SMART" id="SM00893">
    <property type="entry name" value="ETF"/>
    <property type="match status" value="1"/>
</dbReference>
<dbReference type="SUPFAM" id="SSF52402">
    <property type="entry name" value="Adenine nucleotide alpha hydrolases-like"/>
    <property type="match status" value="1"/>
</dbReference>
<dbReference type="FunFam" id="3.40.50.1220:FF:000001">
    <property type="entry name" value="Electron transfer flavoprotein, alpha subunit"/>
    <property type="match status" value="1"/>
</dbReference>
<dbReference type="Gene3D" id="3.40.50.620">
    <property type="entry name" value="HUPs"/>
    <property type="match status" value="1"/>
</dbReference>
<keyword evidence="2" id="KW-0813">Transport</keyword>
<dbReference type="InterPro" id="IPR033947">
    <property type="entry name" value="ETF_alpha_N"/>
</dbReference>
<dbReference type="GO" id="GO:0033539">
    <property type="term" value="P:fatty acid beta-oxidation using acyl-CoA dehydrogenase"/>
    <property type="evidence" value="ECO:0007669"/>
    <property type="project" value="TreeGrafter"/>
</dbReference>
<proteinExistence type="inferred from homology"/>
<reference evidence="8 9" key="1">
    <citation type="submission" date="2023-04" db="EMBL/GenBank/DDBJ databases">
        <authorList>
            <person name="Hsu D."/>
        </authorList>
    </citation>
    <scope>NUCLEOTIDE SEQUENCE [LARGE SCALE GENOMIC DNA]</scope>
    <source>
        <strain evidence="8 9">MK1</strain>
    </source>
</reference>
<feature type="domain" description="Electron transfer flavoprotein alpha/beta-subunit N-terminal" evidence="7">
    <location>
        <begin position="3"/>
        <end position="186"/>
    </location>
</feature>
<feature type="binding site" evidence="6">
    <location>
        <begin position="235"/>
        <end position="236"/>
    </location>
    <ligand>
        <name>FAD</name>
        <dbReference type="ChEBI" id="CHEBI:57692"/>
    </ligand>
</feature>
<dbReference type="Gene3D" id="3.40.50.1220">
    <property type="entry name" value="TPP-binding domain"/>
    <property type="match status" value="1"/>
</dbReference>
<dbReference type="RefSeq" id="WP_366921473.1">
    <property type="nucleotide sequence ID" value="NZ_CP121694.1"/>
</dbReference>
<feature type="binding site" evidence="6">
    <location>
        <position position="287"/>
    </location>
    <ligand>
        <name>FAD</name>
        <dbReference type="ChEBI" id="CHEBI:57692"/>
    </ligand>
</feature>
<dbReference type="CDD" id="cd01715">
    <property type="entry name" value="ETF_alpha"/>
    <property type="match status" value="1"/>
</dbReference>
<keyword evidence="5" id="KW-0249">Electron transport</keyword>
<evidence type="ECO:0000256" key="1">
    <source>
        <dbReference type="ARBA" id="ARBA00005817"/>
    </source>
</evidence>
<comment type="cofactor">
    <cofactor evidence="6">
        <name>FAD</name>
        <dbReference type="ChEBI" id="CHEBI:57692"/>
    </cofactor>
    <text evidence="6">Binds 1 FAD per dimer.</text>
</comment>
<evidence type="ECO:0000313" key="8">
    <source>
        <dbReference type="EMBL" id="WRO22052.1"/>
    </source>
</evidence>
<dbReference type="InterPro" id="IPR018206">
    <property type="entry name" value="ETF_asu_C_CS"/>
</dbReference>
<dbReference type="SUPFAM" id="SSF52467">
    <property type="entry name" value="DHS-like NAD/FAD-binding domain"/>
    <property type="match status" value="1"/>
</dbReference>
<dbReference type="PROSITE" id="PS00696">
    <property type="entry name" value="ETF_ALPHA"/>
    <property type="match status" value="1"/>
</dbReference>
<protein>
    <submittedName>
        <fullName evidence="8">Electron transfer flavoprotein subunit alpha/FixB family protein</fullName>
    </submittedName>
</protein>
<evidence type="ECO:0000259" key="7">
    <source>
        <dbReference type="SMART" id="SM00893"/>
    </source>
</evidence>
<dbReference type="GO" id="GO:0009055">
    <property type="term" value="F:electron transfer activity"/>
    <property type="evidence" value="ECO:0007669"/>
    <property type="project" value="InterPro"/>
</dbReference>
<evidence type="ECO:0000256" key="3">
    <source>
        <dbReference type="ARBA" id="ARBA00022630"/>
    </source>
</evidence>
<dbReference type="PANTHER" id="PTHR43153">
    <property type="entry name" value="ELECTRON TRANSFER FLAVOPROTEIN ALPHA"/>
    <property type="match status" value="1"/>
</dbReference>
<name>A0AAU0UNW3_9FIRM</name>
<comment type="similarity">
    <text evidence="1">Belongs to the ETF alpha-subunit/FixB family.</text>
</comment>
<evidence type="ECO:0000256" key="6">
    <source>
        <dbReference type="PIRSR" id="PIRSR000089-1"/>
    </source>
</evidence>
<feature type="binding site" evidence="6">
    <location>
        <begin position="266"/>
        <end position="273"/>
    </location>
    <ligand>
        <name>FAD</name>
        <dbReference type="ChEBI" id="CHEBI:57692"/>
    </ligand>
</feature>
<feature type="binding site" evidence="6">
    <location>
        <begin position="249"/>
        <end position="253"/>
    </location>
    <ligand>
        <name>FAD</name>
        <dbReference type="ChEBI" id="CHEBI:57692"/>
    </ligand>
</feature>
<evidence type="ECO:0000256" key="5">
    <source>
        <dbReference type="ARBA" id="ARBA00022982"/>
    </source>
</evidence>
<dbReference type="EMBL" id="CP121694">
    <property type="protein sequence ID" value="WRO22052.1"/>
    <property type="molecule type" value="Genomic_DNA"/>
</dbReference>
<dbReference type="InterPro" id="IPR029035">
    <property type="entry name" value="DHS-like_NAD/FAD-binding_dom"/>
</dbReference>
<evidence type="ECO:0000256" key="4">
    <source>
        <dbReference type="ARBA" id="ARBA00022827"/>
    </source>
</evidence>